<dbReference type="InterPro" id="IPR050812">
    <property type="entry name" value="Preph/Arog_dehydrog"/>
</dbReference>
<gene>
    <name evidence="4" type="ORF">RGI145_07950</name>
</gene>
<dbReference type="GO" id="GO:0006571">
    <property type="term" value="P:tyrosine biosynthetic process"/>
    <property type="evidence" value="ECO:0007669"/>
    <property type="project" value="InterPro"/>
</dbReference>
<dbReference type="eggNOG" id="COG0287">
    <property type="taxonomic scope" value="Bacteria"/>
</dbReference>
<dbReference type="SUPFAM" id="SSF51735">
    <property type="entry name" value="NAD(P)-binding Rossmann-fold domains"/>
    <property type="match status" value="1"/>
</dbReference>
<dbReference type="Gene3D" id="3.40.50.720">
    <property type="entry name" value="NAD(P)-binding Rossmann-like Domain"/>
    <property type="match status" value="1"/>
</dbReference>
<reference evidence="4 5" key="1">
    <citation type="submission" date="2016-05" db="EMBL/GenBank/DDBJ databases">
        <title>Complete Genome and Methylome Analysis of Psychrotrophic Bacterial Isolates from Antarctic Lake Untersee.</title>
        <authorList>
            <person name="Fomenkov A."/>
            <person name="Akimov V.N."/>
            <person name="Vasilyeva L.V."/>
            <person name="Andersen D."/>
            <person name="Vincze T."/>
            <person name="Roberts R.J."/>
        </authorList>
    </citation>
    <scope>NUCLEOTIDE SEQUENCE [LARGE SCALE GENOMIC DNA]</scope>
    <source>
        <strain evidence="4 5">U14-5</strain>
    </source>
</reference>
<dbReference type="InterPro" id="IPR046826">
    <property type="entry name" value="PDH_N"/>
</dbReference>
<name>A0A1L7ADZ5_9PROT</name>
<dbReference type="AlphaFoldDB" id="A0A1L7ADZ5"/>
<dbReference type="GO" id="GO:0008977">
    <property type="term" value="F:prephenate dehydrogenase (NAD+) activity"/>
    <property type="evidence" value="ECO:0007669"/>
    <property type="project" value="InterPro"/>
</dbReference>
<evidence type="ECO:0000313" key="5">
    <source>
        <dbReference type="Proteomes" id="UP000185494"/>
    </source>
</evidence>
<dbReference type="SUPFAM" id="SSF48179">
    <property type="entry name" value="6-phosphogluconate dehydrogenase C-terminal domain-like"/>
    <property type="match status" value="1"/>
</dbReference>
<dbReference type="GO" id="GO:0004665">
    <property type="term" value="F:prephenate dehydrogenase (NADP+) activity"/>
    <property type="evidence" value="ECO:0007669"/>
    <property type="project" value="InterPro"/>
</dbReference>
<evidence type="ECO:0000259" key="3">
    <source>
        <dbReference type="PROSITE" id="PS51176"/>
    </source>
</evidence>
<protein>
    <submittedName>
        <fullName evidence="4">Prephenate dehydrogenase</fullName>
    </submittedName>
</protein>
<dbReference type="InterPro" id="IPR036291">
    <property type="entry name" value="NAD(P)-bd_dom_sf"/>
</dbReference>
<dbReference type="InterPro" id="IPR008927">
    <property type="entry name" value="6-PGluconate_DH-like_C_sf"/>
</dbReference>
<evidence type="ECO:0000313" key="4">
    <source>
        <dbReference type="EMBL" id="APT57035.1"/>
    </source>
</evidence>
<dbReference type="PANTHER" id="PTHR21363">
    <property type="entry name" value="PREPHENATE DEHYDROGENASE"/>
    <property type="match status" value="1"/>
</dbReference>
<dbReference type="Proteomes" id="UP000185494">
    <property type="component" value="Chromosome 1"/>
</dbReference>
<dbReference type="RefSeq" id="WP_075797936.1">
    <property type="nucleotide sequence ID" value="NZ_CP015583.1"/>
</dbReference>
<sequence length="274" mass="29035">MTTFPAPADEPSRPGLGLIGAGAFGGFCLPHLRPFFRIHLADPRPDLGEIAARHGVRAASLAEAAAQPFVLLAVPVAQIAATGAAIAPHLRPGTLVVDTCSLKLEPLRLLRAVLPASVELVGTHPLFGPNSGRHGIAGLRVTVCPGRGGRHRLVERFLERALGLTVIRSTAEAHDREMAQVQGLTHLVARLVDSLDLPRPRQTTPSFEQLMRAVEAVRDDSEALFRTITQENPFVAPLTERFFATAREMQARMSPGSSAGCLPGTAGEAVGDAA</sequence>
<dbReference type="InterPro" id="IPR003099">
    <property type="entry name" value="Prephen_DH"/>
</dbReference>
<organism evidence="4 5">
    <name type="scientific">Roseomonas gilardii</name>
    <dbReference type="NCBI Taxonomy" id="257708"/>
    <lineage>
        <taxon>Bacteria</taxon>
        <taxon>Pseudomonadati</taxon>
        <taxon>Pseudomonadota</taxon>
        <taxon>Alphaproteobacteria</taxon>
        <taxon>Acetobacterales</taxon>
        <taxon>Roseomonadaceae</taxon>
        <taxon>Roseomonas</taxon>
    </lineage>
</organism>
<proteinExistence type="predicted"/>
<feature type="domain" description="Prephenate/arogenate dehydrogenase" evidence="3">
    <location>
        <begin position="14"/>
        <end position="274"/>
    </location>
</feature>
<dbReference type="GO" id="GO:0070403">
    <property type="term" value="F:NAD+ binding"/>
    <property type="evidence" value="ECO:0007669"/>
    <property type="project" value="InterPro"/>
</dbReference>
<keyword evidence="1" id="KW-0560">Oxidoreductase</keyword>
<evidence type="ECO:0000256" key="2">
    <source>
        <dbReference type="SAM" id="MobiDB-lite"/>
    </source>
</evidence>
<dbReference type="KEGG" id="rgi:RGI145_07950"/>
<feature type="region of interest" description="Disordered" evidence="2">
    <location>
        <begin position="254"/>
        <end position="274"/>
    </location>
</feature>
<dbReference type="STRING" id="257708.RGI145_07950"/>
<dbReference type="PROSITE" id="PS51176">
    <property type="entry name" value="PDH_ADH"/>
    <property type="match status" value="1"/>
</dbReference>
<dbReference type="PANTHER" id="PTHR21363:SF0">
    <property type="entry name" value="PREPHENATE DEHYDROGENASE [NADP(+)]"/>
    <property type="match status" value="1"/>
</dbReference>
<dbReference type="Pfam" id="PF02153">
    <property type="entry name" value="PDH_N"/>
    <property type="match status" value="1"/>
</dbReference>
<evidence type="ECO:0000256" key="1">
    <source>
        <dbReference type="ARBA" id="ARBA00023002"/>
    </source>
</evidence>
<dbReference type="EMBL" id="CP015583">
    <property type="protein sequence ID" value="APT57035.1"/>
    <property type="molecule type" value="Genomic_DNA"/>
</dbReference>
<accession>A0A1L7ADZ5</accession>